<organism evidence="2 3">
    <name type="scientific">Capsicum baccatum</name>
    <name type="common">Peruvian pepper</name>
    <dbReference type="NCBI Taxonomy" id="33114"/>
    <lineage>
        <taxon>Eukaryota</taxon>
        <taxon>Viridiplantae</taxon>
        <taxon>Streptophyta</taxon>
        <taxon>Embryophyta</taxon>
        <taxon>Tracheophyta</taxon>
        <taxon>Spermatophyta</taxon>
        <taxon>Magnoliopsida</taxon>
        <taxon>eudicotyledons</taxon>
        <taxon>Gunneridae</taxon>
        <taxon>Pentapetalae</taxon>
        <taxon>asterids</taxon>
        <taxon>lamiids</taxon>
        <taxon>Solanales</taxon>
        <taxon>Solanaceae</taxon>
        <taxon>Solanoideae</taxon>
        <taxon>Capsiceae</taxon>
        <taxon>Capsicum</taxon>
    </lineage>
</organism>
<reference evidence="3" key="2">
    <citation type="journal article" date="2017" name="J. Anim. Genet.">
        <title>Multiple reference genome sequences of hot pepper reveal the massive evolution of plant disease resistance genes by retroduplication.</title>
        <authorList>
            <person name="Kim S."/>
            <person name="Park J."/>
            <person name="Yeom S.-I."/>
            <person name="Kim Y.-M."/>
            <person name="Seo E."/>
            <person name="Kim K.-T."/>
            <person name="Kim M.-S."/>
            <person name="Lee J.M."/>
            <person name="Cheong K."/>
            <person name="Shin H.-S."/>
            <person name="Kim S.-B."/>
            <person name="Han K."/>
            <person name="Lee J."/>
            <person name="Park M."/>
            <person name="Lee H.-A."/>
            <person name="Lee H.-Y."/>
            <person name="Lee Y."/>
            <person name="Oh S."/>
            <person name="Lee J.H."/>
            <person name="Choi E."/>
            <person name="Choi E."/>
            <person name="Lee S.E."/>
            <person name="Jeon J."/>
            <person name="Kim H."/>
            <person name="Choi G."/>
            <person name="Song H."/>
            <person name="Lee J."/>
            <person name="Lee S.-C."/>
            <person name="Kwon J.-K."/>
            <person name="Lee H.-Y."/>
            <person name="Koo N."/>
            <person name="Hong Y."/>
            <person name="Kim R.W."/>
            <person name="Kang W.-H."/>
            <person name="Huh J.H."/>
            <person name="Kang B.-C."/>
            <person name="Yang T.-J."/>
            <person name="Lee Y.-H."/>
            <person name="Bennetzen J.L."/>
            <person name="Choi D."/>
        </authorList>
    </citation>
    <scope>NUCLEOTIDE SEQUENCE [LARGE SCALE GENOMIC DNA]</scope>
    <source>
        <strain evidence="3">cv. PBC81</strain>
    </source>
</reference>
<dbReference type="Gene3D" id="3.30.1330.30">
    <property type="match status" value="1"/>
</dbReference>
<dbReference type="InterPro" id="IPR047182">
    <property type="entry name" value="MRM1"/>
</dbReference>
<dbReference type="SUPFAM" id="SSF75217">
    <property type="entry name" value="alpha/beta knot"/>
    <property type="match status" value="1"/>
</dbReference>
<proteinExistence type="predicted"/>
<dbReference type="InterPro" id="IPR029064">
    <property type="entry name" value="Ribosomal_eL30-like_sf"/>
</dbReference>
<evidence type="ECO:0000313" key="2">
    <source>
        <dbReference type="EMBL" id="PHT52947.1"/>
    </source>
</evidence>
<evidence type="ECO:0000259" key="1">
    <source>
        <dbReference type="Pfam" id="PF08032"/>
    </source>
</evidence>
<accession>A0A2G2X646</accession>
<dbReference type="PANTHER" id="PTHR46103:SF1">
    <property type="entry name" value="RRNA METHYLTRANSFERASE 1, MITOCHONDRIAL"/>
    <property type="match status" value="1"/>
</dbReference>
<dbReference type="InterPro" id="IPR013123">
    <property type="entry name" value="SpoU_subst-bd"/>
</dbReference>
<reference evidence="2 3" key="1">
    <citation type="journal article" date="2017" name="Genome Biol.">
        <title>New reference genome sequences of hot pepper reveal the massive evolution of plant disease-resistance genes by retroduplication.</title>
        <authorList>
            <person name="Kim S."/>
            <person name="Park J."/>
            <person name="Yeom S.I."/>
            <person name="Kim Y.M."/>
            <person name="Seo E."/>
            <person name="Kim K.T."/>
            <person name="Kim M.S."/>
            <person name="Lee J.M."/>
            <person name="Cheong K."/>
            <person name="Shin H.S."/>
            <person name="Kim S.B."/>
            <person name="Han K."/>
            <person name="Lee J."/>
            <person name="Park M."/>
            <person name="Lee H.A."/>
            <person name="Lee H.Y."/>
            <person name="Lee Y."/>
            <person name="Oh S."/>
            <person name="Lee J.H."/>
            <person name="Choi E."/>
            <person name="Choi E."/>
            <person name="Lee S.E."/>
            <person name="Jeon J."/>
            <person name="Kim H."/>
            <person name="Choi G."/>
            <person name="Song H."/>
            <person name="Lee J."/>
            <person name="Lee S.C."/>
            <person name="Kwon J.K."/>
            <person name="Lee H.Y."/>
            <person name="Koo N."/>
            <person name="Hong Y."/>
            <person name="Kim R.W."/>
            <person name="Kang W.H."/>
            <person name="Huh J.H."/>
            <person name="Kang B.C."/>
            <person name="Yang T.J."/>
            <person name="Lee Y.H."/>
            <person name="Bennetzen J.L."/>
            <person name="Choi D."/>
        </authorList>
    </citation>
    <scope>NUCLEOTIDE SEQUENCE [LARGE SCALE GENOMIC DNA]</scope>
    <source>
        <strain evidence="3">cv. PBC81</strain>
    </source>
</reference>
<dbReference type="Gene3D" id="3.40.1280.10">
    <property type="match status" value="1"/>
</dbReference>
<dbReference type="InterPro" id="IPR029028">
    <property type="entry name" value="Alpha/beta_knot_MTases"/>
</dbReference>
<dbReference type="STRING" id="33114.A0A2G2X646"/>
<feature type="domain" description="RNA 2-O ribose methyltransferase substrate binding" evidence="1">
    <location>
        <begin position="21"/>
        <end position="104"/>
    </location>
</feature>
<dbReference type="PANTHER" id="PTHR46103">
    <property type="entry name" value="RRNA METHYLTRANSFERASE 1, MITOCHONDRIAL"/>
    <property type="match status" value="1"/>
</dbReference>
<name>A0A2G2X646_CAPBA</name>
<comment type="caution">
    <text evidence="2">The sequence shown here is derived from an EMBL/GenBank/DDBJ whole genome shotgun (WGS) entry which is preliminary data.</text>
</comment>
<dbReference type="EMBL" id="MLFT02000003">
    <property type="protein sequence ID" value="PHT52947.1"/>
    <property type="molecule type" value="Genomic_DNA"/>
</dbReference>
<evidence type="ECO:0000313" key="3">
    <source>
        <dbReference type="Proteomes" id="UP000224567"/>
    </source>
</evidence>
<dbReference type="SUPFAM" id="SSF55315">
    <property type="entry name" value="L30e-like"/>
    <property type="match status" value="1"/>
</dbReference>
<dbReference type="GO" id="GO:0016435">
    <property type="term" value="F:rRNA (guanine) methyltransferase activity"/>
    <property type="evidence" value="ECO:0007669"/>
    <property type="project" value="TreeGrafter"/>
</dbReference>
<dbReference type="AlphaFoldDB" id="A0A2G2X646"/>
<dbReference type="OrthoDB" id="270651at2759"/>
<dbReference type="Pfam" id="PF08032">
    <property type="entry name" value="SpoU_sub_bind"/>
    <property type="match status" value="1"/>
</dbReference>
<dbReference type="Proteomes" id="UP000224567">
    <property type="component" value="Unassembled WGS sequence"/>
</dbReference>
<gene>
    <name evidence="2" type="ORF">CQW23_07409</name>
</gene>
<protein>
    <recommendedName>
        <fullName evidence="1">RNA 2-O ribose methyltransferase substrate binding domain-containing protein</fullName>
    </recommendedName>
</protein>
<dbReference type="GO" id="GO:0009507">
    <property type="term" value="C:chloroplast"/>
    <property type="evidence" value="ECO:0007669"/>
    <property type="project" value="TreeGrafter"/>
</dbReference>
<sequence length="194" mass="21784">MVHLRKEATELTLPRMVGEGIYGVGPILVALLSGRREFYGLYIQKGLDLSGNNRKNKDKKGFERVLTMVDKVGLQKIEVYKHELNMITDNRPYQGLVLDASPLKMVVIKELEPVSIEEQETTSLWLLWISVVVIKLSVGLLELMKLRFFNNMMQFLVSSTKNGWRVLGCSVSSRVVPSPEIVPAAPTILVLGSE</sequence>
<dbReference type="InterPro" id="IPR029026">
    <property type="entry name" value="tRNA_m1G_MTases_N"/>
</dbReference>
<keyword evidence="3" id="KW-1185">Reference proteome</keyword>